<reference evidence="1" key="1">
    <citation type="submission" date="2021-02" db="EMBL/GenBank/DDBJ databases">
        <authorList>
            <person name="Nowell W R."/>
        </authorList>
    </citation>
    <scope>NUCLEOTIDE SEQUENCE</scope>
</reference>
<dbReference type="Proteomes" id="UP000681722">
    <property type="component" value="Unassembled WGS sequence"/>
</dbReference>
<dbReference type="EMBL" id="CAJNOQ010011308">
    <property type="protein sequence ID" value="CAF1273476.1"/>
    <property type="molecule type" value="Genomic_DNA"/>
</dbReference>
<accession>A0A815BYI1</accession>
<evidence type="ECO:0000313" key="2">
    <source>
        <dbReference type="EMBL" id="CAF4063241.1"/>
    </source>
</evidence>
<protein>
    <submittedName>
        <fullName evidence="1">Uncharacterized protein</fullName>
    </submittedName>
</protein>
<organism evidence="1 3">
    <name type="scientific">Didymodactylos carnosus</name>
    <dbReference type="NCBI Taxonomy" id="1234261"/>
    <lineage>
        <taxon>Eukaryota</taxon>
        <taxon>Metazoa</taxon>
        <taxon>Spiralia</taxon>
        <taxon>Gnathifera</taxon>
        <taxon>Rotifera</taxon>
        <taxon>Eurotatoria</taxon>
        <taxon>Bdelloidea</taxon>
        <taxon>Philodinida</taxon>
        <taxon>Philodinidae</taxon>
        <taxon>Didymodactylos</taxon>
    </lineage>
</organism>
<dbReference type="EMBL" id="CAJOBC010024487">
    <property type="protein sequence ID" value="CAF4063241.1"/>
    <property type="molecule type" value="Genomic_DNA"/>
</dbReference>
<sequence length="201" mass="23530">MGDVKRFSVDQITLINDGIFKQRADCIVLYTDGVEFKKLMHEISDNDQLKCQILTACDQIANDQQQQHHIQYQIIHASSKLKVKADHLFVVSQPDSNSLEHQWFNTIIDIANKEQMYSILFPYRLYTKKDIWCSLDIILQLKKENKLQNVPEIRIIYADETNFAKEKIKLEKFQSDSKKQLKNNGKNIRFRITSFSSTTIS</sequence>
<name>A0A815BYI1_9BILA</name>
<dbReference type="AlphaFoldDB" id="A0A815BYI1"/>
<evidence type="ECO:0000313" key="1">
    <source>
        <dbReference type="EMBL" id="CAF1273476.1"/>
    </source>
</evidence>
<comment type="caution">
    <text evidence="1">The sequence shown here is derived from an EMBL/GenBank/DDBJ whole genome shotgun (WGS) entry which is preliminary data.</text>
</comment>
<proteinExistence type="predicted"/>
<gene>
    <name evidence="1" type="ORF">GPM918_LOCUS27200</name>
    <name evidence="2" type="ORF">SRO942_LOCUS27485</name>
</gene>
<evidence type="ECO:0000313" key="3">
    <source>
        <dbReference type="Proteomes" id="UP000663829"/>
    </source>
</evidence>
<keyword evidence="3" id="KW-1185">Reference proteome</keyword>
<dbReference type="Proteomes" id="UP000663829">
    <property type="component" value="Unassembled WGS sequence"/>
</dbReference>